<feature type="transmembrane region" description="Helical" evidence="9">
    <location>
        <begin position="145"/>
        <end position="164"/>
    </location>
</feature>
<feature type="non-terminal residue" evidence="10">
    <location>
        <position position="1"/>
    </location>
</feature>
<gene>
    <name evidence="10" type="ORF">B4U80_08936</name>
</gene>
<keyword evidence="7 9" id="KW-0472">Membrane</keyword>
<evidence type="ECO:0000256" key="7">
    <source>
        <dbReference type="ARBA" id="ARBA00023136"/>
    </source>
</evidence>
<keyword evidence="6 9" id="KW-1133">Transmembrane helix</keyword>
<dbReference type="VEuPathDB" id="VectorBase:LDEU006333"/>
<protein>
    <submittedName>
        <fullName evidence="10">Sodium-dependent neutral amino acid transporter B(0)AT3-like protein</fullName>
    </submittedName>
</protein>
<keyword evidence="5" id="KW-0769">Symport</keyword>
<dbReference type="OrthoDB" id="6581954at2759"/>
<feature type="non-terminal residue" evidence="10">
    <location>
        <position position="263"/>
    </location>
</feature>
<dbReference type="GO" id="GO:0046872">
    <property type="term" value="F:metal ion binding"/>
    <property type="evidence" value="ECO:0007669"/>
    <property type="project" value="UniProtKB-KW"/>
</dbReference>
<dbReference type="GO" id="GO:0015293">
    <property type="term" value="F:symporter activity"/>
    <property type="evidence" value="ECO:0007669"/>
    <property type="project" value="UniProtKB-KW"/>
</dbReference>
<dbReference type="EMBL" id="NCKV01003452">
    <property type="protein sequence ID" value="RWS25707.1"/>
    <property type="molecule type" value="Genomic_DNA"/>
</dbReference>
<keyword evidence="8" id="KW-0479">Metal-binding</keyword>
<evidence type="ECO:0000313" key="10">
    <source>
        <dbReference type="EMBL" id="RWS25707.1"/>
    </source>
</evidence>
<evidence type="ECO:0000256" key="5">
    <source>
        <dbReference type="ARBA" id="ARBA00022847"/>
    </source>
</evidence>
<dbReference type="GO" id="GO:0005886">
    <property type="term" value="C:plasma membrane"/>
    <property type="evidence" value="ECO:0007669"/>
    <property type="project" value="TreeGrafter"/>
</dbReference>
<feature type="binding site" evidence="8">
    <location>
        <position position="41"/>
    </location>
    <ligand>
        <name>Na(+)</name>
        <dbReference type="ChEBI" id="CHEBI:29101"/>
        <label>1</label>
    </ligand>
</feature>
<evidence type="ECO:0000256" key="3">
    <source>
        <dbReference type="ARBA" id="ARBA00022448"/>
    </source>
</evidence>
<dbReference type="InterPro" id="IPR037272">
    <property type="entry name" value="SNS_sf"/>
</dbReference>
<feature type="binding site" evidence="8">
    <location>
        <position position="45"/>
    </location>
    <ligand>
        <name>Na(+)</name>
        <dbReference type="ChEBI" id="CHEBI:29101"/>
        <label>1</label>
    </ligand>
</feature>
<organism evidence="10 11">
    <name type="scientific">Leptotrombidium deliense</name>
    <dbReference type="NCBI Taxonomy" id="299467"/>
    <lineage>
        <taxon>Eukaryota</taxon>
        <taxon>Metazoa</taxon>
        <taxon>Ecdysozoa</taxon>
        <taxon>Arthropoda</taxon>
        <taxon>Chelicerata</taxon>
        <taxon>Arachnida</taxon>
        <taxon>Acari</taxon>
        <taxon>Acariformes</taxon>
        <taxon>Trombidiformes</taxon>
        <taxon>Prostigmata</taxon>
        <taxon>Anystina</taxon>
        <taxon>Parasitengona</taxon>
        <taxon>Trombiculoidea</taxon>
        <taxon>Trombiculidae</taxon>
        <taxon>Leptotrombidium</taxon>
    </lineage>
</organism>
<comment type="similarity">
    <text evidence="2">Belongs to the sodium:neurotransmitter symporter (SNF) (TC 2.A.22) family.</text>
</comment>
<evidence type="ECO:0000256" key="1">
    <source>
        <dbReference type="ARBA" id="ARBA00004141"/>
    </source>
</evidence>
<keyword evidence="11" id="KW-1185">Reference proteome</keyword>
<evidence type="ECO:0000256" key="2">
    <source>
        <dbReference type="ARBA" id="ARBA00006459"/>
    </source>
</evidence>
<evidence type="ECO:0000313" key="11">
    <source>
        <dbReference type="Proteomes" id="UP000288716"/>
    </source>
</evidence>
<feature type="transmembrane region" description="Helical" evidence="9">
    <location>
        <begin position="70"/>
        <end position="95"/>
    </location>
</feature>
<dbReference type="AlphaFoldDB" id="A0A443SDV6"/>
<proteinExistence type="inferred from homology"/>
<keyword evidence="8" id="KW-0915">Sodium</keyword>
<dbReference type="PANTHER" id="PTHR11616">
    <property type="entry name" value="SODIUM/CHLORIDE DEPENDENT TRANSPORTER"/>
    <property type="match status" value="1"/>
</dbReference>
<dbReference type="PRINTS" id="PR00176">
    <property type="entry name" value="NANEUSMPORT"/>
</dbReference>
<feature type="transmembrane region" description="Helical" evidence="9">
    <location>
        <begin position="190"/>
        <end position="212"/>
    </location>
</feature>
<dbReference type="PANTHER" id="PTHR11616:SF182">
    <property type="entry name" value="TRANSPORTER"/>
    <property type="match status" value="1"/>
</dbReference>
<dbReference type="Proteomes" id="UP000288716">
    <property type="component" value="Unassembled WGS sequence"/>
</dbReference>
<dbReference type="PROSITE" id="PS50267">
    <property type="entry name" value="NA_NEUROTRAN_SYMP_3"/>
    <property type="match status" value="1"/>
</dbReference>
<sequence length="263" mass="29865">DLLSQGASGTGLAFIVFTEAIDEFPLSPIWSLLFFMMLFTLGIDSQFGTLEGAVTSIVDLKLFPNLRKELLTGIICLTSFVLSLMFAHGAGNYVFVLFDNFAGNFPLLIVAFCECIAISYIYGLKRFSDDLELMTGQRPSFYMLFCWRYLSPLTMGLILITSLIKLTQESGYDAWNTETGSTIRKEWPHWAHVLIITLILMSVLWVPIVAILRFFGVRLLHKEEPSWFPADELREYRGISVRKVTSVERLFFGMSDYNPSDDV</sequence>
<evidence type="ECO:0000256" key="6">
    <source>
        <dbReference type="ARBA" id="ARBA00022989"/>
    </source>
</evidence>
<evidence type="ECO:0000256" key="4">
    <source>
        <dbReference type="ARBA" id="ARBA00022692"/>
    </source>
</evidence>
<dbReference type="GO" id="GO:0035725">
    <property type="term" value="P:sodium ion transmembrane transport"/>
    <property type="evidence" value="ECO:0007669"/>
    <property type="project" value="TreeGrafter"/>
</dbReference>
<name>A0A443SDV6_9ACAR</name>
<dbReference type="SUPFAM" id="SSF161070">
    <property type="entry name" value="SNF-like"/>
    <property type="match status" value="1"/>
</dbReference>
<comment type="caution">
    <text evidence="10">The sequence shown here is derived from an EMBL/GenBank/DDBJ whole genome shotgun (WGS) entry which is preliminary data.</text>
</comment>
<comment type="subcellular location">
    <subcellularLocation>
        <location evidence="1">Membrane</location>
        <topology evidence="1">Multi-pass membrane protein</topology>
    </subcellularLocation>
</comment>
<keyword evidence="4 9" id="KW-0812">Transmembrane</keyword>
<feature type="transmembrane region" description="Helical" evidence="9">
    <location>
        <begin position="29"/>
        <end position="50"/>
    </location>
</feature>
<feature type="binding site" evidence="8">
    <location>
        <position position="44"/>
    </location>
    <ligand>
        <name>Na(+)</name>
        <dbReference type="ChEBI" id="CHEBI:29101"/>
        <label>2</label>
    </ligand>
</feature>
<dbReference type="InterPro" id="IPR000175">
    <property type="entry name" value="Na/ntran_symport"/>
</dbReference>
<feature type="transmembrane region" description="Helical" evidence="9">
    <location>
        <begin position="101"/>
        <end position="124"/>
    </location>
</feature>
<keyword evidence="3" id="KW-0813">Transport</keyword>
<evidence type="ECO:0000256" key="8">
    <source>
        <dbReference type="PIRSR" id="PIRSR600175-1"/>
    </source>
</evidence>
<accession>A0A443SDV6</accession>
<dbReference type="GO" id="GO:0006865">
    <property type="term" value="P:amino acid transport"/>
    <property type="evidence" value="ECO:0007669"/>
    <property type="project" value="TreeGrafter"/>
</dbReference>
<evidence type="ECO:0000256" key="9">
    <source>
        <dbReference type="SAM" id="Phobius"/>
    </source>
</evidence>
<dbReference type="STRING" id="299467.A0A443SDV6"/>
<dbReference type="Pfam" id="PF00209">
    <property type="entry name" value="SNF"/>
    <property type="match status" value="1"/>
</dbReference>
<reference evidence="10 11" key="1">
    <citation type="journal article" date="2018" name="Gigascience">
        <title>Genomes of trombidid mites reveal novel predicted allergens and laterally-transferred genes associated with secondary metabolism.</title>
        <authorList>
            <person name="Dong X."/>
            <person name="Chaisiri K."/>
            <person name="Xia D."/>
            <person name="Armstrong S.D."/>
            <person name="Fang Y."/>
            <person name="Donnelly M.J."/>
            <person name="Kadowaki T."/>
            <person name="McGarry J.W."/>
            <person name="Darby A.C."/>
            <person name="Makepeace B.L."/>
        </authorList>
    </citation>
    <scope>NUCLEOTIDE SEQUENCE [LARGE SCALE GENOMIC DNA]</scope>
    <source>
        <strain evidence="10">UoL-UT</strain>
    </source>
</reference>